<dbReference type="Proteomes" id="UP000000328">
    <property type="component" value="Chromosome"/>
</dbReference>
<dbReference type="EMBL" id="CP002000">
    <property type="protein sequence ID" value="ADJ47284.1"/>
    <property type="molecule type" value="Genomic_DNA"/>
</dbReference>
<reference evidence="2 3" key="1">
    <citation type="journal article" date="2010" name="Cell Res.">
        <title>Complete genome sequence of the rifamycin SV-producing Amycolatopsis mediterranei U32 revealed its genetic characteristics in phylogeny and metabolism.</title>
        <authorList>
            <person name="Zhao W."/>
            <person name="Zhong Y."/>
            <person name="Yuan H."/>
            <person name="Wang J."/>
            <person name="Zheng H."/>
            <person name="Wang Y."/>
            <person name="Cen X."/>
            <person name="Xu F."/>
            <person name="Bai J."/>
            <person name="Han X."/>
            <person name="Lu G."/>
            <person name="Zhu Y."/>
            <person name="Shao Z."/>
            <person name="Yan H."/>
            <person name="Li C."/>
            <person name="Peng N."/>
            <person name="Zhang Z."/>
            <person name="Zhang Y."/>
            <person name="Lin W."/>
            <person name="Fan Y."/>
            <person name="Qin Z."/>
            <person name="Hu Y."/>
            <person name="Zhu B."/>
            <person name="Wang S."/>
            <person name="Ding X."/>
            <person name="Zhao G.P."/>
        </authorList>
    </citation>
    <scope>NUCLEOTIDE SEQUENCE [LARGE SCALE GENOMIC DNA]</scope>
    <source>
        <strain evidence="3">U-32</strain>
    </source>
</reference>
<gene>
    <name evidence="2" type="ordered locus">AMED_5526</name>
</gene>
<dbReference type="PROSITE" id="PS51819">
    <property type="entry name" value="VOC"/>
    <property type="match status" value="1"/>
</dbReference>
<evidence type="ECO:0000313" key="3">
    <source>
        <dbReference type="Proteomes" id="UP000000328"/>
    </source>
</evidence>
<accession>A0A0H3DCD5</accession>
<dbReference type="Gene3D" id="3.10.180.10">
    <property type="entry name" value="2,3-Dihydroxybiphenyl 1,2-Dioxygenase, domain 1"/>
    <property type="match status" value="1"/>
</dbReference>
<dbReference type="HOGENOM" id="CLU_1684744_0_0_11"/>
<feature type="domain" description="VOC" evidence="1">
    <location>
        <begin position="3"/>
        <end position="145"/>
    </location>
</feature>
<dbReference type="AlphaFoldDB" id="A0A0H3DCD5"/>
<dbReference type="InterPro" id="IPR037523">
    <property type="entry name" value="VOC_core"/>
</dbReference>
<sequence>MPVFHHVGVQTDDLANSLAWYRDFFGGAASWTLDTFSDLTRSRLPGIERLVEIVIGDLRIHLFQRRGRKANAPGESATQFQHVCLATSSSEELREWRERWTTLYAGGRYRFAVPNQPTDVVTDPDGSQSFYAYDVNGLEFEFTYLPGASR</sequence>
<dbReference type="SUPFAM" id="SSF54593">
    <property type="entry name" value="Glyoxalase/Bleomycin resistance protein/Dihydroxybiphenyl dioxygenase"/>
    <property type="match status" value="1"/>
</dbReference>
<dbReference type="InterPro" id="IPR029068">
    <property type="entry name" value="Glyas_Bleomycin-R_OHBP_Dase"/>
</dbReference>
<evidence type="ECO:0000313" key="2">
    <source>
        <dbReference type="EMBL" id="ADJ47284.1"/>
    </source>
</evidence>
<dbReference type="KEGG" id="amd:AMED_5526"/>
<proteinExistence type="predicted"/>
<dbReference type="Pfam" id="PF00903">
    <property type="entry name" value="Glyoxalase"/>
    <property type="match status" value="1"/>
</dbReference>
<dbReference type="CDD" id="cd06587">
    <property type="entry name" value="VOC"/>
    <property type="match status" value="1"/>
</dbReference>
<name>A0A0H3DCD5_AMYMU</name>
<dbReference type="eggNOG" id="COG0346">
    <property type="taxonomic scope" value="Bacteria"/>
</dbReference>
<evidence type="ECO:0000259" key="1">
    <source>
        <dbReference type="PROSITE" id="PS51819"/>
    </source>
</evidence>
<organism evidence="2 3">
    <name type="scientific">Amycolatopsis mediterranei (strain U-32)</name>
    <dbReference type="NCBI Taxonomy" id="749927"/>
    <lineage>
        <taxon>Bacteria</taxon>
        <taxon>Bacillati</taxon>
        <taxon>Actinomycetota</taxon>
        <taxon>Actinomycetes</taxon>
        <taxon>Pseudonocardiales</taxon>
        <taxon>Pseudonocardiaceae</taxon>
        <taxon>Amycolatopsis</taxon>
    </lineage>
</organism>
<dbReference type="InterPro" id="IPR004360">
    <property type="entry name" value="Glyas_Fos-R_dOase_dom"/>
</dbReference>
<dbReference type="OrthoDB" id="3628684at2"/>
<dbReference type="PATRIC" id="fig|749927.5.peg.5731"/>
<protein>
    <recommendedName>
        <fullName evidence="1">VOC domain-containing protein</fullName>
    </recommendedName>
</protein>